<keyword evidence="3" id="KW-1185">Reference proteome</keyword>
<reference evidence="2 3" key="1">
    <citation type="submission" date="2013-11" db="EMBL/GenBank/DDBJ databases">
        <title>Draft genome of the bovine lungworm Dictyocaulus viviparus.</title>
        <authorList>
            <person name="Mitreva M."/>
        </authorList>
    </citation>
    <scope>NUCLEOTIDE SEQUENCE [LARGE SCALE GENOMIC DNA]</scope>
    <source>
        <strain evidence="2 3">HannoverDv2000</strain>
    </source>
</reference>
<protein>
    <submittedName>
        <fullName evidence="2">Uncharacterized protein</fullName>
    </submittedName>
</protein>
<dbReference type="InterPro" id="IPR012292">
    <property type="entry name" value="Globin/Proto"/>
</dbReference>
<dbReference type="Gene3D" id="1.10.490.10">
    <property type="entry name" value="Globins"/>
    <property type="match status" value="1"/>
</dbReference>
<evidence type="ECO:0000313" key="2">
    <source>
        <dbReference type="EMBL" id="KJH44916.1"/>
    </source>
</evidence>
<dbReference type="GO" id="GO:0019825">
    <property type="term" value="F:oxygen binding"/>
    <property type="evidence" value="ECO:0007669"/>
    <property type="project" value="InterPro"/>
</dbReference>
<dbReference type="EMBL" id="KN716439">
    <property type="protein sequence ID" value="KJH44916.1"/>
    <property type="molecule type" value="Genomic_DNA"/>
</dbReference>
<feature type="compositionally biased region" description="Polar residues" evidence="1">
    <location>
        <begin position="1"/>
        <end position="17"/>
    </location>
</feature>
<evidence type="ECO:0000256" key="1">
    <source>
        <dbReference type="SAM" id="MobiDB-lite"/>
    </source>
</evidence>
<dbReference type="Proteomes" id="UP000053766">
    <property type="component" value="Unassembled WGS sequence"/>
</dbReference>
<gene>
    <name evidence="2" type="ORF">DICVIV_09034</name>
</gene>
<feature type="compositionally biased region" description="Polar residues" evidence="1">
    <location>
        <begin position="231"/>
        <end position="241"/>
    </location>
</feature>
<dbReference type="AlphaFoldDB" id="A0A0D8XRA3"/>
<sequence>MGSDSSKIRSSSNTNDKLPSIKLPGSASYSEDMNRKCDAISRSRNGSTSSRNSVQKHPLPLKVRRLIVSCFANPHEMIGRRIMKRVCDLKDEFASFYDSLDTDQREELEDSMKIFLNKVVNNIDVVDEMIRLCEEFGQHFAELRSVGFRADYFANLADATIKECTHLDSAVHKAHTTTQAFSQFGALVFSSVRDGFYVEVRRIRRASNSFSIGSNSSMRREKLSENDGTVRSRGGSQYTLFSRSGGTPRSGSPDFVDHTNLDEYSNEAFLKPPTNNLLTTRSY</sequence>
<dbReference type="OrthoDB" id="5814999at2759"/>
<reference evidence="3" key="2">
    <citation type="journal article" date="2016" name="Sci. Rep.">
        <title>Dictyocaulus viviparus genome, variome and transcriptome elucidate lungworm biology and support future intervention.</title>
        <authorList>
            <person name="McNulty S.N."/>
            <person name="Strube C."/>
            <person name="Rosa B.A."/>
            <person name="Martin J.C."/>
            <person name="Tyagi R."/>
            <person name="Choi Y.J."/>
            <person name="Wang Q."/>
            <person name="Hallsworth Pepin K."/>
            <person name="Zhang X."/>
            <person name="Ozersky P."/>
            <person name="Wilson R.K."/>
            <person name="Sternberg P.W."/>
            <person name="Gasser R.B."/>
            <person name="Mitreva M."/>
        </authorList>
    </citation>
    <scope>NUCLEOTIDE SEQUENCE [LARGE SCALE GENOMIC DNA]</scope>
    <source>
        <strain evidence="3">HannoverDv2000</strain>
    </source>
</reference>
<proteinExistence type="predicted"/>
<name>A0A0D8XRA3_DICVI</name>
<feature type="compositionally biased region" description="Basic and acidic residues" evidence="1">
    <location>
        <begin position="218"/>
        <end position="230"/>
    </location>
</feature>
<accession>A0A0D8XRA3</accession>
<organism evidence="2 3">
    <name type="scientific">Dictyocaulus viviparus</name>
    <name type="common">Bovine lungworm</name>
    <dbReference type="NCBI Taxonomy" id="29172"/>
    <lineage>
        <taxon>Eukaryota</taxon>
        <taxon>Metazoa</taxon>
        <taxon>Ecdysozoa</taxon>
        <taxon>Nematoda</taxon>
        <taxon>Chromadorea</taxon>
        <taxon>Rhabditida</taxon>
        <taxon>Rhabditina</taxon>
        <taxon>Rhabditomorpha</taxon>
        <taxon>Strongyloidea</taxon>
        <taxon>Metastrongylidae</taxon>
        <taxon>Dictyocaulus</taxon>
    </lineage>
</organism>
<feature type="region of interest" description="Disordered" evidence="1">
    <location>
        <begin position="214"/>
        <end position="257"/>
    </location>
</feature>
<feature type="region of interest" description="Disordered" evidence="1">
    <location>
        <begin position="1"/>
        <end position="34"/>
    </location>
</feature>
<evidence type="ECO:0000313" key="3">
    <source>
        <dbReference type="Proteomes" id="UP000053766"/>
    </source>
</evidence>
<feature type="compositionally biased region" description="Low complexity" evidence="1">
    <location>
        <begin position="242"/>
        <end position="253"/>
    </location>
</feature>
<dbReference type="GO" id="GO:0020037">
    <property type="term" value="F:heme binding"/>
    <property type="evidence" value="ECO:0007669"/>
    <property type="project" value="InterPro"/>
</dbReference>